<dbReference type="InterPro" id="IPR016032">
    <property type="entry name" value="Sig_transdc_resp-reg_C-effctor"/>
</dbReference>
<accession>A0ABN1NGW1</accession>
<dbReference type="SUPFAM" id="SSF46894">
    <property type="entry name" value="C-terminal effector domain of the bipartite response regulators"/>
    <property type="match status" value="1"/>
</dbReference>
<organism evidence="5 6">
    <name type="scientific">Pseudonocardia zijingensis</name>
    <dbReference type="NCBI Taxonomy" id="153376"/>
    <lineage>
        <taxon>Bacteria</taxon>
        <taxon>Bacillati</taxon>
        <taxon>Actinomycetota</taxon>
        <taxon>Actinomycetes</taxon>
        <taxon>Pseudonocardiales</taxon>
        <taxon>Pseudonocardiaceae</taxon>
        <taxon>Pseudonocardia</taxon>
    </lineage>
</organism>
<dbReference type="InterPro" id="IPR000792">
    <property type="entry name" value="Tscrpt_reg_LuxR_C"/>
</dbReference>
<comment type="caution">
    <text evidence="5">The sequence shown here is derived from an EMBL/GenBank/DDBJ whole genome shotgun (WGS) entry which is preliminary data.</text>
</comment>
<evidence type="ECO:0000256" key="3">
    <source>
        <dbReference type="SAM" id="MobiDB-lite"/>
    </source>
</evidence>
<dbReference type="Pfam" id="PF13191">
    <property type="entry name" value="AAA_16"/>
    <property type="match status" value="1"/>
</dbReference>
<evidence type="ECO:0000256" key="1">
    <source>
        <dbReference type="ARBA" id="ARBA00022741"/>
    </source>
</evidence>
<dbReference type="PANTHER" id="PTHR16305">
    <property type="entry name" value="TESTICULAR SOLUBLE ADENYLYL CYCLASE"/>
    <property type="match status" value="1"/>
</dbReference>
<evidence type="ECO:0000313" key="6">
    <source>
        <dbReference type="Proteomes" id="UP001499967"/>
    </source>
</evidence>
<reference evidence="5 6" key="1">
    <citation type="journal article" date="2019" name="Int. J. Syst. Evol. Microbiol.">
        <title>The Global Catalogue of Microorganisms (GCM) 10K type strain sequencing project: providing services to taxonomists for standard genome sequencing and annotation.</title>
        <authorList>
            <consortium name="The Broad Institute Genomics Platform"/>
            <consortium name="The Broad Institute Genome Sequencing Center for Infectious Disease"/>
            <person name="Wu L."/>
            <person name="Ma J."/>
        </authorList>
    </citation>
    <scope>NUCLEOTIDE SEQUENCE [LARGE SCALE GENOMIC DNA]</scope>
    <source>
        <strain evidence="5 6">JCM 11117</strain>
    </source>
</reference>
<gene>
    <name evidence="5" type="ORF">GCM10009559_75800</name>
</gene>
<feature type="domain" description="HTH luxR-type" evidence="4">
    <location>
        <begin position="857"/>
        <end position="922"/>
    </location>
</feature>
<evidence type="ECO:0000259" key="4">
    <source>
        <dbReference type="PROSITE" id="PS50043"/>
    </source>
</evidence>
<dbReference type="Proteomes" id="UP001499967">
    <property type="component" value="Unassembled WGS sequence"/>
</dbReference>
<dbReference type="Pfam" id="PF00196">
    <property type="entry name" value="GerE"/>
    <property type="match status" value="1"/>
</dbReference>
<keyword evidence="6" id="KW-1185">Reference proteome</keyword>
<dbReference type="PRINTS" id="PR00038">
    <property type="entry name" value="HTHLUXR"/>
</dbReference>
<proteinExistence type="predicted"/>
<feature type="region of interest" description="Disordered" evidence="3">
    <location>
        <begin position="925"/>
        <end position="951"/>
    </location>
</feature>
<keyword evidence="2" id="KW-0067">ATP-binding</keyword>
<dbReference type="InterPro" id="IPR027417">
    <property type="entry name" value="P-loop_NTPase"/>
</dbReference>
<evidence type="ECO:0000256" key="2">
    <source>
        <dbReference type="ARBA" id="ARBA00022840"/>
    </source>
</evidence>
<sequence length="951" mass="101472">MLPVTTASSTLQHRSTDNIPLRLYGRTAECARVEQLLQLERATLRIIGESGIGKSTLLEHAARRATGYRLLRVRGVAAEHELPYAGLHLLCAPLIDDLHALQPAQRDALATAIGLTPGPPPDRPLVSLAVLNLLTRAADTRPVCCIVDDAHLLDPASRLVLAFVARRAERGLLILLAEREHQHGTELDGVPELRLEPLPYDDARFLLAATTPGKVDAAVIERVLIEARGNPGTLVDAFDGITAVELAGGYAIPAPRAAHPEPDHGCAQRSRQLRADARRLLLTAAADPTGDPPVAWRAAATLGIGTDAAEVLESQRLLVFGPRIAFACPRLRATVYATAAPAELREIHGALADAVDADVDADRRAWHRALGCSGLDDAVATDLERHAPTAHTRGGIAARAAFLEKAALLTPDPVRRAQRALTAAEAHQLSGAPEIAQRLLAIAEIAPPDDARRARMALQRARIAFTTHRSPASPGHLLEAARRIEPHSPALARDAYLEALTAALFAGELATNPTAVDVAGAARAAVAAGPAHPADPLLDALATRVLDGPLTAAGPLAAVLGAFRAPELDPAVSRWLWLAGCIAADSWDAQAWTALSSRQEAHACAENTATPAHVQAHLALADVYLGRFDAARGRLARVDAKVSTTRTTPLRHPALLLAAWQGRPGVLHDLVANARRDARDRGDGVTSAAADLAEAIMHNSVGRYQQALAAASDACRSEQLAFAGWALPELVEAAVRSGRHDAARRAVTRLTERTDAAGTDWGLGVQAAARALLADEQGAEPLYREAIDRLARTGIRTHFGRVQLLYGEWLRRRKRRVDARIPLRAAFELFTTIGSDALADRAHRELLATGEKARRRSVDAGRQLTPQEARIAHLALNGLSNPEIGARLFVSPRTVEYHLHKVFAKLGISSRTELHMVLATAANTHPLGRSDAPAGETTGHRTRGSTEPTDA</sequence>
<protein>
    <submittedName>
        <fullName evidence="5">LuxR family transcriptional regulator</fullName>
    </submittedName>
</protein>
<dbReference type="Gene3D" id="1.10.10.10">
    <property type="entry name" value="Winged helix-like DNA-binding domain superfamily/Winged helix DNA-binding domain"/>
    <property type="match status" value="1"/>
</dbReference>
<dbReference type="InterPro" id="IPR041664">
    <property type="entry name" value="AAA_16"/>
</dbReference>
<keyword evidence="1" id="KW-0547">Nucleotide-binding</keyword>
<dbReference type="CDD" id="cd06170">
    <property type="entry name" value="LuxR_C_like"/>
    <property type="match status" value="1"/>
</dbReference>
<dbReference type="SMART" id="SM00421">
    <property type="entry name" value="HTH_LUXR"/>
    <property type="match status" value="1"/>
</dbReference>
<dbReference type="SUPFAM" id="SSF52540">
    <property type="entry name" value="P-loop containing nucleoside triphosphate hydrolases"/>
    <property type="match status" value="1"/>
</dbReference>
<name>A0ABN1NGW1_9PSEU</name>
<evidence type="ECO:0000313" key="5">
    <source>
        <dbReference type="EMBL" id="GAA0907176.1"/>
    </source>
</evidence>
<dbReference type="PROSITE" id="PS50043">
    <property type="entry name" value="HTH_LUXR_2"/>
    <property type="match status" value="1"/>
</dbReference>
<dbReference type="InterPro" id="IPR036388">
    <property type="entry name" value="WH-like_DNA-bd_sf"/>
</dbReference>
<dbReference type="PANTHER" id="PTHR16305:SF35">
    <property type="entry name" value="TRANSCRIPTIONAL ACTIVATOR DOMAIN"/>
    <property type="match status" value="1"/>
</dbReference>
<dbReference type="EMBL" id="BAAAHP010000306">
    <property type="protein sequence ID" value="GAA0907176.1"/>
    <property type="molecule type" value="Genomic_DNA"/>
</dbReference>